<keyword evidence="3" id="KW-1185">Reference proteome</keyword>
<comment type="caution">
    <text evidence="2">The sequence shown here is derived from an EMBL/GenBank/DDBJ whole genome shotgun (WGS) entry which is preliminary data.</text>
</comment>
<dbReference type="Pfam" id="PF13274">
    <property type="entry name" value="SocA_Panacea"/>
    <property type="match status" value="1"/>
</dbReference>
<evidence type="ECO:0000313" key="2">
    <source>
        <dbReference type="EMBL" id="NWN45521.1"/>
    </source>
</evidence>
<sequence length="167" mass="20051">MTNNNPTHHAPAEKTTTNIFDLANYIITVSYQQKHEINHTKLQNLLYYAQAYHLIQNNHQPLFEEPIEAWPNCPLIPDLYFEIRKYPLQKLPLLPQATNNPLSKEQQKTLDFIINQFKHKTPKELNRQVCQEDPWEDRFGNYDISLNRITNQDLIDYFTPRFPRYFY</sequence>
<organism evidence="2 3">
    <name type="scientific">Candidatus Phytoplasma pruni</name>
    <dbReference type="NCBI Taxonomy" id="479893"/>
    <lineage>
        <taxon>Bacteria</taxon>
        <taxon>Bacillati</taxon>
        <taxon>Mycoplasmatota</taxon>
        <taxon>Mollicutes</taxon>
        <taxon>Acholeplasmatales</taxon>
        <taxon>Acholeplasmataceae</taxon>
        <taxon>Candidatus Phytoplasma</taxon>
        <taxon>16SrIII (X-disease group)</taxon>
    </lineage>
</organism>
<name>A0A851HBX0_9MOLU</name>
<reference evidence="2 3" key="1">
    <citation type="submission" date="2020-06" db="EMBL/GenBank/DDBJ databases">
        <title>Draft genome sequence of Candidatus Phytoplasma pruni (X-disease group, subgroup 16SrIII-B) strain ChTDIII from Argentina.</title>
        <authorList>
            <person name="Fernandez F.D."/>
            <person name="Zuebert C."/>
            <person name="Huettel B."/>
            <person name="Kube M."/>
            <person name="Conci L.R."/>
        </authorList>
    </citation>
    <scope>NUCLEOTIDE SEQUENCE [LARGE SCALE GENOMIC DNA]</scope>
    <source>
        <strain evidence="2 3">ChTDIII</strain>
    </source>
</reference>
<dbReference type="InterPro" id="IPR025272">
    <property type="entry name" value="SocA_Panacea"/>
</dbReference>
<gene>
    <name evidence="2" type="ORF">HR065_00280</name>
</gene>
<dbReference type="RefSeq" id="WP_178733923.1">
    <property type="nucleotide sequence ID" value="NZ_JABUOH010000008.1"/>
</dbReference>
<proteinExistence type="predicted"/>
<accession>A0A851HBX0</accession>
<evidence type="ECO:0000313" key="3">
    <source>
        <dbReference type="Proteomes" id="UP000568109"/>
    </source>
</evidence>
<protein>
    <submittedName>
        <fullName evidence="2">DUF4065 domain-containing protein</fullName>
    </submittedName>
</protein>
<dbReference type="EMBL" id="JABUOH010000008">
    <property type="protein sequence ID" value="NWN45521.1"/>
    <property type="molecule type" value="Genomic_DNA"/>
</dbReference>
<dbReference type="AlphaFoldDB" id="A0A851HBX0"/>
<evidence type="ECO:0000259" key="1">
    <source>
        <dbReference type="Pfam" id="PF13274"/>
    </source>
</evidence>
<feature type="domain" description="Antitoxin SocA-like Panacea" evidence="1">
    <location>
        <begin position="42"/>
        <end position="136"/>
    </location>
</feature>
<dbReference type="Proteomes" id="UP000568109">
    <property type="component" value="Unassembled WGS sequence"/>
</dbReference>